<accession>A0A0T5X922</accession>
<keyword evidence="3" id="KW-1185">Reference proteome</keyword>
<keyword evidence="1" id="KW-0812">Transmembrane</keyword>
<dbReference type="Proteomes" id="UP000005273">
    <property type="component" value="Unassembled WGS sequence"/>
</dbReference>
<name>A0A0T5X922_9BACT</name>
<sequence>MWWQKYLLLSVFWRSIFFLPIHALVFLKTITCILLFLSLQVLLYL</sequence>
<organism evidence="2 3">
    <name type="scientific">Acetomicrobium hydrogeniformans ATCC BAA-1850</name>
    <dbReference type="NCBI Taxonomy" id="592015"/>
    <lineage>
        <taxon>Bacteria</taxon>
        <taxon>Thermotogati</taxon>
        <taxon>Synergistota</taxon>
        <taxon>Synergistia</taxon>
        <taxon>Synergistales</taxon>
        <taxon>Acetomicrobiaceae</taxon>
        <taxon>Acetomicrobium</taxon>
    </lineage>
</organism>
<keyword evidence="1" id="KW-0472">Membrane</keyword>
<gene>
    <name evidence="2" type="ORF">HMPREF1705_04744</name>
</gene>
<keyword evidence="1" id="KW-1133">Transmembrane helix</keyword>
<evidence type="ECO:0000313" key="3">
    <source>
        <dbReference type="Proteomes" id="UP000005273"/>
    </source>
</evidence>
<dbReference type="EMBL" id="ACJX03000001">
    <property type="protein sequence ID" value="KRT34890.1"/>
    <property type="molecule type" value="Genomic_DNA"/>
</dbReference>
<protein>
    <submittedName>
        <fullName evidence="2">Uncharacterized protein</fullName>
    </submittedName>
</protein>
<evidence type="ECO:0000256" key="1">
    <source>
        <dbReference type="SAM" id="Phobius"/>
    </source>
</evidence>
<comment type="caution">
    <text evidence="2">The sequence shown here is derived from an EMBL/GenBank/DDBJ whole genome shotgun (WGS) entry which is preliminary data.</text>
</comment>
<dbReference type="STRING" id="592015.HMPREF1705_04744"/>
<reference evidence="3" key="1">
    <citation type="submission" date="2012-09" db="EMBL/GenBank/DDBJ databases">
        <authorList>
            <person name="Weinstock G."/>
            <person name="Sodergren E."/>
            <person name="Clifton S."/>
            <person name="Fulton L."/>
            <person name="Fulton B."/>
            <person name="Courtney L."/>
            <person name="Fronick C."/>
            <person name="Harrison M."/>
            <person name="Strong C."/>
            <person name="Farmer C."/>
            <person name="Delehaunty K."/>
            <person name="Markovic C."/>
            <person name="Hall O."/>
            <person name="Minx P."/>
            <person name="Tomlinson C."/>
            <person name="Mitreva M."/>
            <person name="Nelson J."/>
            <person name="Hou S."/>
            <person name="Wollam A."/>
            <person name="Pepin K.H."/>
            <person name="Johnson M."/>
            <person name="Bhonagiri V."/>
            <person name="Nash W.E."/>
            <person name="Suruliraj S."/>
            <person name="Warren W."/>
            <person name="Chinwalla A."/>
            <person name="Mardis E.R."/>
            <person name="Wilson R.K."/>
        </authorList>
    </citation>
    <scope>NUCLEOTIDE SEQUENCE [LARGE SCALE GENOMIC DNA]</scope>
    <source>
        <strain evidence="3">OS1</strain>
    </source>
</reference>
<dbReference type="AlphaFoldDB" id="A0A0T5X922"/>
<proteinExistence type="predicted"/>
<feature type="transmembrane region" description="Helical" evidence="1">
    <location>
        <begin position="12"/>
        <end position="37"/>
    </location>
</feature>
<evidence type="ECO:0000313" key="2">
    <source>
        <dbReference type="EMBL" id="KRT34890.1"/>
    </source>
</evidence>